<gene>
    <name evidence="1" type="ORF">Lalb_Chr12g0209411</name>
</gene>
<evidence type="ECO:0000313" key="1">
    <source>
        <dbReference type="EMBL" id="KAE9603333.1"/>
    </source>
</evidence>
<dbReference type="Proteomes" id="UP000447434">
    <property type="component" value="Chromosome 12"/>
</dbReference>
<accession>A0A6A4PP80</accession>
<dbReference type="AlphaFoldDB" id="A0A6A4PP80"/>
<sequence>MQSTVEIIICKSNECKASSYRCELIFSSHIRNGHSFLFPSFERAQTLLIRISITQNNIYWLSYNKSLLIVTALKSKQAWVVG</sequence>
<proteinExistence type="predicted"/>
<protein>
    <submittedName>
        <fullName evidence="1">Uncharacterized protein</fullName>
    </submittedName>
</protein>
<evidence type="ECO:0000313" key="2">
    <source>
        <dbReference type="Proteomes" id="UP000447434"/>
    </source>
</evidence>
<dbReference type="EMBL" id="WOCE01000012">
    <property type="protein sequence ID" value="KAE9603333.1"/>
    <property type="molecule type" value="Genomic_DNA"/>
</dbReference>
<name>A0A6A4PP80_LUPAL</name>
<keyword evidence="2" id="KW-1185">Reference proteome</keyword>
<reference evidence="2" key="1">
    <citation type="journal article" date="2020" name="Nat. Commun.">
        <title>Genome sequence of the cluster root forming white lupin.</title>
        <authorList>
            <person name="Hufnagel B."/>
            <person name="Marques A."/>
            <person name="Soriano A."/>
            <person name="Marques L."/>
            <person name="Divol F."/>
            <person name="Doumas P."/>
            <person name="Sallet E."/>
            <person name="Mancinotti D."/>
            <person name="Carrere S."/>
            <person name="Marande W."/>
            <person name="Arribat S."/>
            <person name="Keller J."/>
            <person name="Huneau C."/>
            <person name="Blein T."/>
            <person name="Aime D."/>
            <person name="Laguerre M."/>
            <person name="Taylor J."/>
            <person name="Schubert V."/>
            <person name="Nelson M."/>
            <person name="Geu-Flores F."/>
            <person name="Crespi M."/>
            <person name="Gallardo-Guerrero K."/>
            <person name="Delaux P.-M."/>
            <person name="Salse J."/>
            <person name="Berges H."/>
            <person name="Guyot R."/>
            <person name="Gouzy J."/>
            <person name="Peret B."/>
        </authorList>
    </citation>
    <scope>NUCLEOTIDE SEQUENCE [LARGE SCALE GENOMIC DNA]</scope>
    <source>
        <strain evidence="2">cv. Amiga</strain>
    </source>
</reference>
<comment type="caution">
    <text evidence="1">The sequence shown here is derived from an EMBL/GenBank/DDBJ whole genome shotgun (WGS) entry which is preliminary data.</text>
</comment>
<organism evidence="1 2">
    <name type="scientific">Lupinus albus</name>
    <name type="common">White lupine</name>
    <name type="synonym">Lupinus termis</name>
    <dbReference type="NCBI Taxonomy" id="3870"/>
    <lineage>
        <taxon>Eukaryota</taxon>
        <taxon>Viridiplantae</taxon>
        <taxon>Streptophyta</taxon>
        <taxon>Embryophyta</taxon>
        <taxon>Tracheophyta</taxon>
        <taxon>Spermatophyta</taxon>
        <taxon>Magnoliopsida</taxon>
        <taxon>eudicotyledons</taxon>
        <taxon>Gunneridae</taxon>
        <taxon>Pentapetalae</taxon>
        <taxon>rosids</taxon>
        <taxon>fabids</taxon>
        <taxon>Fabales</taxon>
        <taxon>Fabaceae</taxon>
        <taxon>Papilionoideae</taxon>
        <taxon>50 kb inversion clade</taxon>
        <taxon>genistoids sensu lato</taxon>
        <taxon>core genistoids</taxon>
        <taxon>Genisteae</taxon>
        <taxon>Lupinus</taxon>
    </lineage>
</organism>